<dbReference type="EMBL" id="KV454005">
    <property type="protein sequence ID" value="ODQ45034.1"/>
    <property type="molecule type" value="Genomic_DNA"/>
</dbReference>
<feature type="compositionally biased region" description="Basic and acidic residues" evidence="1">
    <location>
        <begin position="97"/>
        <end position="107"/>
    </location>
</feature>
<dbReference type="Proteomes" id="UP000094455">
    <property type="component" value="Unassembled WGS sequence"/>
</dbReference>
<dbReference type="RefSeq" id="XP_019016147.1">
    <property type="nucleotide sequence ID" value="XM_019163394.1"/>
</dbReference>
<evidence type="ECO:0000313" key="2">
    <source>
        <dbReference type="EMBL" id="ODQ45034.1"/>
    </source>
</evidence>
<evidence type="ECO:0000313" key="3">
    <source>
        <dbReference type="Proteomes" id="UP000094455"/>
    </source>
</evidence>
<reference evidence="2 3" key="1">
    <citation type="journal article" date="2016" name="Proc. Natl. Acad. Sci. U.S.A.">
        <title>Comparative genomics of biotechnologically important yeasts.</title>
        <authorList>
            <person name="Riley R."/>
            <person name="Haridas S."/>
            <person name="Wolfe K.H."/>
            <person name="Lopes M.R."/>
            <person name="Hittinger C.T."/>
            <person name="Goeker M."/>
            <person name="Salamov A.A."/>
            <person name="Wisecaver J.H."/>
            <person name="Long T.M."/>
            <person name="Calvey C.H."/>
            <person name="Aerts A.L."/>
            <person name="Barry K.W."/>
            <person name="Choi C."/>
            <person name="Clum A."/>
            <person name="Coughlan A.Y."/>
            <person name="Deshpande S."/>
            <person name="Douglass A.P."/>
            <person name="Hanson S.J."/>
            <person name="Klenk H.-P."/>
            <person name="LaButti K.M."/>
            <person name="Lapidus A."/>
            <person name="Lindquist E.A."/>
            <person name="Lipzen A.M."/>
            <person name="Meier-Kolthoff J.P."/>
            <person name="Ohm R.A."/>
            <person name="Otillar R.P."/>
            <person name="Pangilinan J.L."/>
            <person name="Peng Y."/>
            <person name="Rokas A."/>
            <person name="Rosa C.A."/>
            <person name="Scheuner C."/>
            <person name="Sibirny A.A."/>
            <person name="Slot J.C."/>
            <person name="Stielow J.B."/>
            <person name="Sun H."/>
            <person name="Kurtzman C.P."/>
            <person name="Blackwell M."/>
            <person name="Grigoriev I.V."/>
            <person name="Jeffries T.W."/>
        </authorList>
    </citation>
    <scope>NUCLEOTIDE SEQUENCE [LARGE SCALE GENOMIC DNA]</scope>
    <source>
        <strain evidence="2 3">NRRL Y-2026</strain>
    </source>
</reference>
<protein>
    <submittedName>
        <fullName evidence="2">Uncharacterized protein</fullName>
    </submittedName>
</protein>
<feature type="region of interest" description="Disordered" evidence="1">
    <location>
        <begin position="97"/>
        <end position="116"/>
    </location>
</feature>
<accession>A0A1E3NFY2</accession>
<dbReference type="AlphaFoldDB" id="A0A1E3NFY2"/>
<sequence length="116" mass="13275">METESSYDEAVAINCQPATMCPRYICLQQIVTPLFLANAFSTRCVCPAVSRHHRRIFVQLGHIAAAPVWPCARTQNVPRLEQDICYDVVFARVERWSDGERREEKRSHGSIRVNVT</sequence>
<organism evidence="2 3">
    <name type="scientific">Pichia membranifaciens NRRL Y-2026</name>
    <dbReference type="NCBI Taxonomy" id="763406"/>
    <lineage>
        <taxon>Eukaryota</taxon>
        <taxon>Fungi</taxon>
        <taxon>Dikarya</taxon>
        <taxon>Ascomycota</taxon>
        <taxon>Saccharomycotina</taxon>
        <taxon>Pichiomycetes</taxon>
        <taxon>Pichiales</taxon>
        <taxon>Pichiaceae</taxon>
        <taxon>Pichia</taxon>
    </lineage>
</organism>
<dbReference type="GeneID" id="30180081"/>
<keyword evidence="3" id="KW-1185">Reference proteome</keyword>
<name>A0A1E3NFY2_9ASCO</name>
<evidence type="ECO:0000256" key="1">
    <source>
        <dbReference type="SAM" id="MobiDB-lite"/>
    </source>
</evidence>
<gene>
    <name evidence="2" type="ORF">PICMEDRAFT_59863</name>
</gene>
<proteinExistence type="predicted"/>